<dbReference type="Proteomes" id="UP000094801">
    <property type="component" value="Unassembled WGS sequence"/>
</dbReference>
<feature type="region of interest" description="Disordered" evidence="12">
    <location>
        <begin position="45"/>
        <end position="67"/>
    </location>
</feature>
<keyword evidence="4" id="KW-0811">Translocation</keyword>
<dbReference type="STRING" id="983967.A0A1E4SXQ6"/>
<dbReference type="AlphaFoldDB" id="A0A1E4SXQ6"/>
<evidence type="ECO:0000256" key="2">
    <source>
        <dbReference type="ARBA" id="ARBA00022448"/>
    </source>
</evidence>
<keyword evidence="2 10" id="KW-0813">Transport</keyword>
<dbReference type="InterPro" id="IPR036388">
    <property type="entry name" value="WH-like_DNA-bd_sf"/>
</dbReference>
<comment type="similarity">
    <text evidence="1 10">Belongs to the peroxin-14 family.</text>
</comment>
<dbReference type="Gene3D" id="1.10.10.10">
    <property type="entry name" value="Winged helix-like DNA-binding domain superfamily/Winged helix DNA-binding domain"/>
    <property type="match status" value="1"/>
</dbReference>
<evidence type="ECO:0000256" key="9">
    <source>
        <dbReference type="ARBA" id="ARBA00046271"/>
    </source>
</evidence>
<evidence type="ECO:0000313" key="15">
    <source>
        <dbReference type="Proteomes" id="UP000094801"/>
    </source>
</evidence>
<evidence type="ECO:0000256" key="11">
    <source>
        <dbReference type="SAM" id="Coils"/>
    </source>
</evidence>
<name>A0A1E4SXQ6_9ASCO</name>
<dbReference type="Pfam" id="PF04695">
    <property type="entry name" value="Pex14_N"/>
    <property type="match status" value="1"/>
</dbReference>
<protein>
    <recommendedName>
        <fullName evidence="7 10">Peroxisomal membrane protein PEX14</fullName>
    </recommendedName>
    <alternativeName>
        <fullName evidence="8 10">Peroxin-14</fullName>
    </alternativeName>
</protein>
<comment type="subcellular location">
    <subcellularLocation>
        <location evidence="9 10">Peroxisome membrane</location>
    </subcellularLocation>
</comment>
<keyword evidence="5 10" id="KW-0472">Membrane</keyword>
<evidence type="ECO:0000256" key="3">
    <source>
        <dbReference type="ARBA" id="ARBA00022927"/>
    </source>
</evidence>
<evidence type="ECO:0000259" key="13">
    <source>
        <dbReference type="Pfam" id="PF04695"/>
    </source>
</evidence>
<feature type="domain" description="Peroxisome membrane anchor protein Pex14p N-terminal" evidence="13">
    <location>
        <begin position="1"/>
        <end position="40"/>
    </location>
</feature>
<dbReference type="InterPro" id="IPR006785">
    <property type="entry name" value="Pex14_N"/>
</dbReference>
<reference evidence="15" key="1">
    <citation type="submission" date="2016-04" db="EMBL/GenBank/DDBJ databases">
        <title>Comparative genomics of biotechnologically important yeasts.</title>
        <authorList>
            <consortium name="DOE Joint Genome Institute"/>
            <person name="Riley R."/>
            <person name="Haridas S."/>
            <person name="Wolfe K.H."/>
            <person name="Lopes M.R."/>
            <person name="Hittinger C.T."/>
            <person name="Goker M."/>
            <person name="Salamov A."/>
            <person name="Wisecaver J."/>
            <person name="Long T.M."/>
            <person name="Aerts A.L."/>
            <person name="Barry K."/>
            <person name="Choi C."/>
            <person name="Clum A."/>
            <person name="Coughlan A.Y."/>
            <person name="Deshpande S."/>
            <person name="Douglass A.P."/>
            <person name="Hanson S.J."/>
            <person name="Klenk H.-P."/>
            <person name="Labutti K."/>
            <person name="Lapidus A."/>
            <person name="Lindquist E."/>
            <person name="Lipzen A."/>
            <person name="Meier-Kolthoff J.P."/>
            <person name="Ohm R.A."/>
            <person name="Otillar R.P."/>
            <person name="Pangilinan J."/>
            <person name="Peng Y."/>
            <person name="Rokas A."/>
            <person name="Rosa C.A."/>
            <person name="Scheuner C."/>
            <person name="Sibirny A.A."/>
            <person name="Slot J.C."/>
            <person name="Stielow J.B."/>
            <person name="Sun H."/>
            <person name="Kurtzman C.P."/>
            <person name="Blackwell M."/>
            <person name="Grigoriev I.V."/>
            <person name="Jeffries T.W."/>
        </authorList>
    </citation>
    <scope>NUCLEOTIDE SEQUENCE [LARGE SCALE GENOMIC DNA]</scope>
    <source>
        <strain evidence="15">NRRL YB-2248</strain>
    </source>
</reference>
<evidence type="ECO:0000313" key="14">
    <source>
        <dbReference type="EMBL" id="ODV84273.1"/>
    </source>
</evidence>
<dbReference type="InterPro" id="IPR025655">
    <property type="entry name" value="PEX14"/>
</dbReference>
<evidence type="ECO:0000256" key="5">
    <source>
        <dbReference type="ARBA" id="ARBA00023136"/>
    </source>
</evidence>
<evidence type="ECO:0000256" key="6">
    <source>
        <dbReference type="ARBA" id="ARBA00023140"/>
    </source>
</evidence>
<proteinExistence type="inferred from homology"/>
<dbReference type="GO" id="GO:0005102">
    <property type="term" value="F:signaling receptor binding"/>
    <property type="evidence" value="ECO:0007669"/>
    <property type="project" value="TreeGrafter"/>
</dbReference>
<dbReference type="OrthoDB" id="5549158at2759"/>
<feature type="region of interest" description="Disordered" evidence="12">
    <location>
        <begin position="235"/>
        <end position="271"/>
    </location>
</feature>
<sequence>MVSSAVEFLLDKSISDSPLAKKIEFIESKGLNQVEVQEALLRAQRGTTSKSEVKSPNTAIPQAQTTPPKAPLPDYYYNAPPLPERDWKDYFVMATATAGISYGVYQIVKRYVVPKILPPSKSQLEKDKESIDQEFMRVEALLEKFEEDQKEFYESQEAKSKKIDDTLTDIAEIISKTNEKNLSNEETLKYLKLEIESIKTTLMKSLDNQKSTINSELSSIEKQVQEIKLTIKSKPTISGSATTPNLSQFTNRSSALQTPPNDTSLSNSPVSESNLAAINSSIPPASSIPSIKDILSKEKGKDADNAASTLLGKKGESSQVTEESEKKIPAWQLAATSGGGSSREGSVNEDEKPRGIPAWQLNA</sequence>
<dbReference type="GO" id="GO:0016560">
    <property type="term" value="P:protein import into peroxisome matrix, docking"/>
    <property type="evidence" value="ECO:0007669"/>
    <property type="project" value="UniProtKB-UniRule"/>
</dbReference>
<evidence type="ECO:0000256" key="4">
    <source>
        <dbReference type="ARBA" id="ARBA00023010"/>
    </source>
</evidence>
<evidence type="ECO:0000256" key="10">
    <source>
        <dbReference type="RuleBase" id="RU367032"/>
    </source>
</evidence>
<dbReference type="EMBL" id="KV453858">
    <property type="protein sequence ID" value="ODV84273.1"/>
    <property type="molecule type" value="Genomic_DNA"/>
</dbReference>
<gene>
    <name evidence="14" type="ORF">CANARDRAFT_29421</name>
</gene>
<dbReference type="PANTHER" id="PTHR23058">
    <property type="entry name" value="PEROXISOMAL MEMBRANE PROTEIN PEX14"/>
    <property type="match status" value="1"/>
</dbReference>
<keyword evidence="11" id="KW-0175">Coiled coil</keyword>
<evidence type="ECO:0000256" key="12">
    <source>
        <dbReference type="SAM" id="MobiDB-lite"/>
    </source>
</evidence>
<accession>A0A1E4SXQ6</accession>
<dbReference type="GO" id="GO:0005778">
    <property type="term" value="C:peroxisomal membrane"/>
    <property type="evidence" value="ECO:0007669"/>
    <property type="project" value="UniProtKB-SubCell"/>
</dbReference>
<feature type="coiled-coil region" evidence="11">
    <location>
        <begin position="121"/>
        <end position="148"/>
    </location>
</feature>
<comment type="function">
    <text evidence="10">Component of the PEX13-PEX14 docking complex, a translocon channel that specifically mediates the import of peroxisomal cargo proteins bound to PEX5 receptor. The PEX13-PEX14 docking complex forms a large import pore which can be opened to a diameter of about 9 nm. Mechanistically, PEX5 receptor along with cargo proteins associates with the PEX14 subunit of the PEX13-PEX14 docking complex in the cytosol, leading to the insertion of the receptor into the organelle membrane with the concomitant translocation of the cargo into the peroxisome matrix.</text>
</comment>
<keyword evidence="15" id="KW-1185">Reference proteome</keyword>
<evidence type="ECO:0000256" key="7">
    <source>
        <dbReference type="ARBA" id="ARBA00029502"/>
    </source>
</evidence>
<dbReference type="PANTHER" id="PTHR23058:SF0">
    <property type="entry name" value="PEROXISOMAL MEMBRANE PROTEIN PEX14"/>
    <property type="match status" value="1"/>
</dbReference>
<evidence type="ECO:0000256" key="8">
    <source>
        <dbReference type="ARBA" id="ARBA00029691"/>
    </source>
</evidence>
<evidence type="ECO:0000256" key="1">
    <source>
        <dbReference type="ARBA" id="ARBA00005443"/>
    </source>
</evidence>
<organism evidence="14 15">
    <name type="scientific">[Candida] arabinofermentans NRRL YB-2248</name>
    <dbReference type="NCBI Taxonomy" id="983967"/>
    <lineage>
        <taxon>Eukaryota</taxon>
        <taxon>Fungi</taxon>
        <taxon>Dikarya</taxon>
        <taxon>Ascomycota</taxon>
        <taxon>Saccharomycotina</taxon>
        <taxon>Pichiomycetes</taxon>
        <taxon>Pichiales</taxon>
        <taxon>Pichiaceae</taxon>
        <taxon>Ogataea</taxon>
        <taxon>Ogataea/Candida clade</taxon>
    </lineage>
</organism>
<feature type="region of interest" description="Disordered" evidence="12">
    <location>
        <begin position="299"/>
        <end position="363"/>
    </location>
</feature>
<keyword evidence="6 10" id="KW-0576">Peroxisome</keyword>
<keyword evidence="3 10" id="KW-0653">Protein transport</keyword>
<dbReference type="GO" id="GO:1990429">
    <property type="term" value="C:peroxisomal importomer complex"/>
    <property type="evidence" value="ECO:0007669"/>
    <property type="project" value="TreeGrafter"/>
</dbReference>